<dbReference type="Proteomes" id="UP001208017">
    <property type="component" value="Unassembled WGS sequence"/>
</dbReference>
<dbReference type="RefSeq" id="WP_267151418.1">
    <property type="nucleotide sequence ID" value="NZ_JAPMLT010000004.1"/>
</dbReference>
<proteinExistence type="predicted"/>
<reference evidence="3 4" key="1">
    <citation type="submission" date="2022-11" db="EMBL/GenBank/DDBJ databases">
        <title>Study of microbial diversity in lake waters.</title>
        <authorList>
            <person name="Zhang J."/>
        </authorList>
    </citation>
    <scope>NUCLEOTIDE SEQUENCE [LARGE SCALE GENOMIC DNA]</scope>
    <source>
        <strain evidence="3 4">DT12</strain>
    </source>
</reference>
<organism evidence="3 4">
    <name type="scientific">Tumebacillus lacus</name>
    <dbReference type="NCBI Taxonomy" id="2995335"/>
    <lineage>
        <taxon>Bacteria</taxon>
        <taxon>Bacillati</taxon>
        <taxon>Bacillota</taxon>
        <taxon>Bacilli</taxon>
        <taxon>Bacillales</taxon>
        <taxon>Alicyclobacillaceae</taxon>
        <taxon>Tumebacillus</taxon>
    </lineage>
</organism>
<dbReference type="PROSITE" id="PS51257">
    <property type="entry name" value="PROKAR_LIPOPROTEIN"/>
    <property type="match status" value="1"/>
</dbReference>
<comment type="caution">
    <text evidence="3">The sequence shown here is derived from an EMBL/GenBank/DDBJ whole genome shotgun (WGS) entry which is preliminary data.</text>
</comment>
<keyword evidence="4" id="KW-1185">Reference proteome</keyword>
<feature type="chain" id="PRO_5046940565" evidence="2">
    <location>
        <begin position="20"/>
        <end position="388"/>
    </location>
</feature>
<dbReference type="Pfam" id="PF09580">
    <property type="entry name" value="Spore_YhcN_YlaJ"/>
    <property type="match status" value="1"/>
</dbReference>
<keyword evidence="2" id="KW-0732">Signal</keyword>
<feature type="region of interest" description="Disordered" evidence="1">
    <location>
        <begin position="226"/>
        <end position="251"/>
    </location>
</feature>
<evidence type="ECO:0000256" key="1">
    <source>
        <dbReference type="SAM" id="MobiDB-lite"/>
    </source>
</evidence>
<keyword evidence="3" id="KW-0449">Lipoprotein</keyword>
<feature type="region of interest" description="Disordered" evidence="1">
    <location>
        <begin position="84"/>
        <end position="118"/>
    </location>
</feature>
<evidence type="ECO:0000256" key="2">
    <source>
        <dbReference type="SAM" id="SignalP"/>
    </source>
</evidence>
<feature type="region of interest" description="Disordered" evidence="1">
    <location>
        <begin position="24"/>
        <end position="46"/>
    </location>
</feature>
<name>A0ABT3WZT6_9BACL</name>
<evidence type="ECO:0000313" key="4">
    <source>
        <dbReference type="Proteomes" id="UP001208017"/>
    </source>
</evidence>
<feature type="compositionally biased region" description="Polar residues" evidence="1">
    <location>
        <begin position="164"/>
        <end position="188"/>
    </location>
</feature>
<dbReference type="InterPro" id="IPR019076">
    <property type="entry name" value="Spore_lipoprot_YhcN/YlaJ-like"/>
</dbReference>
<accession>A0ABT3WZT6</accession>
<sequence length="388" mass="39946">MKHLSALAGVLLLSSSLLAGCTPNASPAPDNRADTYDTTQGGRVQGGNIGINTVDRDRLGVADDIGPDRGAAYDEDRLGVIDRIGPDRRPGVMGNGNTRDKDRLGVRDNIGPDTNGRNLRNDTALESKVEAIPGVRDAKVLVVGNTAYVGINTRFDDTTRDTTPGPNVNATGNDRPRMNTTNGNNRPNVTLRNAVGGAMNGATGSPTGNANVQGYSYGSPGTTGTGNTAGSYGSTSGTSGTTPGATTNNRNYANSMTTPGNNISTPVIPNNIGINGLAGGANAGRQGTVNRYTGGAGNQYSTAGQNTSNNNAGIFNANMDHAVSGGMKTRVATAIRQANPSIQNVYVSANPQLFDRMGAYTNDSVQGRATGAGNDLMDALRRVFPAAR</sequence>
<feature type="region of interest" description="Disordered" evidence="1">
    <location>
        <begin position="158"/>
        <end position="188"/>
    </location>
</feature>
<gene>
    <name evidence="3" type="ORF">OS242_09340</name>
</gene>
<evidence type="ECO:0000313" key="3">
    <source>
        <dbReference type="EMBL" id="MCX7570165.1"/>
    </source>
</evidence>
<feature type="signal peptide" evidence="2">
    <location>
        <begin position="1"/>
        <end position="19"/>
    </location>
</feature>
<dbReference type="EMBL" id="JAPMLT010000004">
    <property type="protein sequence ID" value="MCX7570165.1"/>
    <property type="molecule type" value="Genomic_DNA"/>
</dbReference>
<protein>
    <submittedName>
        <fullName evidence="3">YhcN/YlaJ family sporulation lipoprotein</fullName>
    </submittedName>
</protein>
<feature type="compositionally biased region" description="Low complexity" evidence="1">
    <location>
        <begin position="226"/>
        <end position="249"/>
    </location>
</feature>